<dbReference type="RefSeq" id="WP_206395083.1">
    <property type="nucleotide sequence ID" value="NZ_JAFDPW010000002.1"/>
</dbReference>
<proteinExistence type="predicted"/>
<gene>
    <name evidence="1" type="ORF">M3D15_00890</name>
</gene>
<organism evidence="1 2">
    <name type="scientific">Pseudoclavibacter albus</name>
    <dbReference type="NCBI Taxonomy" id="272241"/>
    <lineage>
        <taxon>Bacteria</taxon>
        <taxon>Bacillati</taxon>
        <taxon>Actinomycetota</taxon>
        <taxon>Actinomycetes</taxon>
        <taxon>Micrococcales</taxon>
        <taxon>Microbacteriaceae</taxon>
        <taxon>Pseudoclavibacter</taxon>
    </lineage>
</organism>
<reference evidence="1 2" key="1">
    <citation type="submission" date="2022-04" db="EMBL/GenBank/DDBJ databases">
        <title>Human microbiome associated bacterial genomes.</title>
        <authorList>
            <person name="Sandstrom S."/>
            <person name="Salamzade R."/>
            <person name="Kalan L.R."/>
        </authorList>
    </citation>
    <scope>NUCLEOTIDE SEQUENCE [LARGE SCALE GENOMIC DNA]</scope>
    <source>
        <strain evidence="2">p3-SID1799</strain>
    </source>
</reference>
<dbReference type="InterPro" id="IPR029062">
    <property type="entry name" value="Class_I_gatase-like"/>
</dbReference>
<comment type="caution">
    <text evidence="1">The sequence shown here is derived from an EMBL/GenBank/DDBJ whole genome shotgun (WGS) entry which is preliminary data.</text>
</comment>
<accession>A0ABT2HUA7</accession>
<name>A0ABT2HUA7_9MICO</name>
<dbReference type="PANTHER" id="PTHR43235:SF1">
    <property type="entry name" value="GLUTAMINE AMIDOTRANSFERASE PB2B2.05-RELATED"/>
    <property type="match status" value="1"/>
</dbReference>
<protein>
    <submittedName>
        <fullName evidence="1">Gamma-glutamyl-gamma-aminobutyrate hydrolase family protein</fullName>
    </submittedName>
</protein>
<dbReference type="PROSITE" id="PS51273">
    <property type="entry name" value="GATASE_TYPE_1"/>
    <property type="match status" value="1"/>
</dbReference>
<dbReference type="Proteomes" id="UP001525379">
    <property type="component" value="Unassembled WGS sequence"/>
</dbReference>
<dbReference type="Gene3D" id="3.40.50.880">
    <property type="match status" value="1"/>
</dbReference>
<dbReference type="EMBL" id="JALXSQ010000002">
    <property type="protein sequence ID" value="MCT2041903.1"/>
    <property type="molecule type" value="Genomic_DNA"/>
</dbReference>
<dbReference type="InterPro" id="IPR044668">
    <property type="entry name" value="PuuD-like"/>
</dbReference>
<keyword evidence="2" id="KW-1185">Reference proteome</keyword>
<dbReference type="Pfam" id="PF07722">
    <property type="entry name" value="Peptidase_C26"/>
    <property type="match status" value="1"/>
</dbReference>
<keyword evidence="1" id="KW-0378">Hydrolase</keyword>
<evidence type="ECO:0000313" key="2">
    <source>
        <dbReference type="Proteomes" id="UP001525379"/>
    </source>
</evidence>
<dbReference type="PANTHER" id="PTHR43235">
    <property type="entry name" value="GLUTAMINE AMIDOTRANSFERASE PB2B2.05-RELATED"/>
    <property type="match status" value="1"/>
</dbReference>
<evidence type="ECO:0000313" key="1">
    <source>
        <dbReference type="EMBL" id="MCT2041903.1"/>
    </source>
</evidence>
<sequence>MSQPSPSHPRPLRFLLSYAMDAPTVDEKYSNELHTLATSAGQALTLIAPDVQVLYVDAARPPQEVEELVARVDAVMMLGGADVSPELYQGDERAHELSKGCNLAADEFEISLVHAARAKQRPLFGICRGLQVMNVALGGTLEPDLGDGRVHNDHPVSDQMTDHTVVLEHDSSVSTIYLDRDIAIRSAHHQAIAEPADGVVVTGRSDDGIVEAIEVPTDDFTAAVQWHPEDPGANREHMMLLASALVDAARRARTARAN</sequence>
<dbReference type="InterPro" id="IPR011697">
    <property type="entry name" value="Peptidase_C26"/>
</dbReference>
<dbReference type="SUPFAM" id="SSF52317">
    <property type="entry name" value="Class I glutamine amidotransferase-like"/>
    <property type="match status" value="1"/>
</dbReference>
<dbReference type="GO" id="GO:0016787">
    <property type="term" value="F:hydrolase activity"/>
    <property type="evidence" value="ECO:0007669"/>
    <property type="project" value="UniProtKB-KW"/>
</dbReference>